<reference evidence="8 9" key="1">
    <citation type="submission" date="2011-06" db="EMBL/GenBank/DDBJ databases">
        <title>The complete genome of Spirochaeta thermophila DSM 6578.</title>
        <authorList>
            <consortium name="US DOE Joint Genome Institute (JGI-PGF)"/>
            <person name="Lucas S."/>
            <person name="Lapidus A."/>
            <person name="Bruce D."/>
            <person name="Goodwin L."/>
            <person name="Pitluck S."/>
            <person name="Peters L."/>
            <person name="Kyrpides N."/>
            <person name="Mavromatis K."/>
            <person name="Ivanova N."/>
            <person name="Mikailova N."/>
            <person name="Pagani I."/>
            <person name="Chertkov O."/>
            <person name="Detter J.C."/>
            <person name="Tapia R."/>
            <person name="Han C."/>
            <person name="Land M."/>
            <person name="Hauser L."/>
            <person name="Markowitz V."/>
            <person name="Cheng J.-F."/>
            <person name="Hugenholtz P."/>
            <person name="Woyke T."/>
            <person name="Wu D."/>
            <person name="Spring S."/>
            <person name="Merkhoffer B."/>
            <person name="Schneider S."/>
            <person name="Klenk H.-P."/>
            <person name="Eisen J.A."/>
        </authorList>
    </citation>
    <scope>NUCLEOTIDE SEQUENCE [LARGE SCALE GENOMIC DNA]</scope>
    <source>
        <strain evidence="9">ATCC 700085 / DSM 6578 / Z-1203</strain>
    </source>
</reference>
<feature type="domain" description="Carbohydrate kinase PfkB" evidence="7">
    <location>
        <begin position="35"/>
        <end position="297"/>
    </location>
</feature>
<evidence type="ECO:0000256" key="2">
    <source>
        <dbReference type="ARBA" id="ARBA00022679"/>
    </source>
</evidence>
<dbReference type="AlphaFoldDB" id="G0GCL4"/>
<dbReference type="OrthoDB" id="357193at2"/>
<keyword evidence="4" id="KW-0418">Kinase</keyword>
<dbReference type="InterPro" id="IPR029056">
    <property type="entry name" value="Ribokinase-like"/>
</dbReference>
<evidence type="ECO:0000256" key="4">
    <source>
        <dbReference type="ARBA" id="ARBA00022777"/>
    </source>
</evidence>
<gene>
    <name evidence="8" type="ordered locus">Spith_1821</name>
</gene>
<dbReference type="GO" id="GO:0005975">
    <property type="term" value="P:carbohydrate metabolic process"/>
    <property type="evidence" value="ECO:0007669"/>
    <property type="project" value="InterPro"/>
</dbReference>
<proteinExistence type="inferred from homology"/>
<keyword evidence="5" id="KW-0067">ATP-binding</keyword>
<name>G0GCL4_WINT7</name>
<keyword evidence="2 6" id="KW-0808">Transferase</keyword>
<evidence type="ECO:0000256" key="3">
    <source>
        <dbReference type="ARBA" id="ARBA00022741"/>
    </source>
</evidence>
<dbReference type="PANTHER" id="PTHR46566:SF2">
    <property type="entry name" value="ATP-DEPENDENT 6-PHOSPHOFRUCTOKINASE ISOZYME 2"/>
    <property type="match status" value="1"/>
</dbReference>
<keyword evidence="3" id="KW-0547">Nucleotide-binding</keyword>
<dbReference type="Proteomes" id="UP000007254">
    <property type="component" value="Chromosome"/>
</dbReference>
<sequence length="317" mass="33690">MPDIPVPPPPIPPYFLVVCPSPTFQRTLRFDAVRRGAVNRARESSLCVAGKGHNVCRTLSQLGQRAVHLTHLGGLQAPLYLHHAHREGIHVHAVSLPVEIRTCTTVIEADGAVTELVEESPRVPEQASSRLTEAFFQLLSGAHTLILTGKPAPGYPADLYARMAQAASRTGVRLIVDIRGPELEAVLPHRPLVVTPNLEEFSSTFLRGAAASRDQAAAEALRLARAYHTAFAITCGPEPLILAGPDGVEHVPVPRVPAVNTIGCGDAFTAGLALALHRGKPLQEAASFAARCASESARTLIPASLPDPRALILELAG</sequence>
<dbReference type="InterPro" id="IPR011611">
    <property type="entry name" value="PfkB_dom"/>
</dbReference>
<evidence type="ECO:0000313" key="8">
    <source>
        <dbReference type="EMBL" id="AEJ62080.1"/>
    </source>
</evidence>
<dbReference type="PIRSF" id="PIRSF000535">
    <property type="entry name" value="1PFK/6PFK/LacC"/>
    <property type="match status" value="1"/>
</dbReference>
<dbReference type="STRING" id="869211.Spith_1821"/>
<dbReference type="Gene3D" id="3.40.1190.20">
    <property type="match status" value="1"/>
</dbReference>
<evidence type="ECO:0000256" key="1">
    <source>
        <dbReference type="ARBA" id="ARBA00010688"/>
    </source>
</evidence>
<accession>G0GCL4</accession>
<evidence type="ECO:0000259" key="7">
    <source>
        <dbReference type="Pfam" id="PF00294"/>
    </source>
</evidence>
<dbReference type="InterPro" id="IPR017583">
    <property type="entry name" value="Tagatose/fructose_Pkinase"/>
</dbReference>
<evidence type="ECO:0000256" key="6">
    <source>
        <dbReference type="PIRNR" id="PIRNR000535"/>
    </source>
</evidence>
<dbReference type="EMBL" id="CP002903">
    <property type="protein sequence ID" value="AEJ62080.1"/>
    <property type="molecule type" value="Genomic_DNA"/>
</dbReference>
<dbReference type="PANTHER" id="PTHR46566">
    <property type="entry name" value="1-PHOSPHOFRUCTOKINASE-RELATED"/>
    <property type="match status" value="1"/>
</dbReference>
<organism evidence="8 9">
    <name type="scientific">Winmispira thermophila (strain ATCC 700085 / DSM 6578 / Z-1203)</name>
    <name type="common">Spirochaeta thermophila</name>
    <dbReference type="NCBI Taxonomy" id="869211"/>
    <lineage>
        <taxon>Bacteria</taxon>
        <taxon>Pseudomonadati</taxon>
        <taxon>Spirochaetota</taxon>
        <taxon>Spirochaetia</taxon>
        <taxon>Winmispirales</taxon>
        <taxon>Winmispiraceae</taxon>
        <taxon>Winmispira</taxon>
    </lineage>
</organism>
<dbReference type="RefSeq" id="WP_014625406.1">
    <property type="nucleotide sequence ID" value="NC_017583.1"/>
</dbReference>
<dbReference type="SUPFAM" id="SSF53613">
    <property type="entry name" value="Ribokinase-like"/>
    <property type="match status" value="1"/>
</dbReference>
<dbReference type="GO" id="GO:0005524">
    <property type="term" value="F:ATP binding"/>
    <property type="evidence" value="ECO:0007669"/>
    <property type="project" value="UniProtKB-KW"/>
</dbReference>
<dbReference type="GO" id="GO:0016773">
    <property type="term" value="F:phosphotransferase activity, alcohol group as acceptor"/>
    <property type="evidence" value="ECO:0007669"/>
    <property type="project" value="InterPro"/>
</dbReference>
<dbReference type="GO" id="GO:0016301">
    <property type="term" value="F:kinase activity"/>
    <property type="evidence" value="ECO:0007669"/>
    <property type="project" value="UniProtKB-KW"/>
</dbReference>
<dbReference type="Pfam" id="PF00294">
    <property type="entry name" value="PfkB"/>
    <property type="match status" value="1"/>
</dbReference>
<evidence type="ECO:0000256" key="5">
    <source>
        <dbReference type="ARBA" id="ARBA00022840"/>
    </source>
</evidence>
<dbReference type="HOGENOM" id="CLU_050013_0_2_12"/>
<protein>
    <submittedName>
        <fullName evidence="8">PfkB domain protein</fullName>
    </submittedName>
</protein>
<comment type="similarity">
    <text evidence="1">Belongs to the carbohydrate kinase PfkB family.</text>
</comment>
<keyword evidence="9" id="KW-1185">Reference proteome</keyword>
<dbReference type="KEGG" id="stq:Spith_1821"/>
<evidence type="ECO:0000313" key="9">
    <source>
        <dbReference type="Proteomes" id="UP000007254"/>
    </source>
</evidence>